<evidence type="ECO:0000256" key="7">
    <source>
        <dbReference type="ARBA" id="ARBA00022679"/>
    </source>
</evidence>
<dbReference type="GO" id="GO:0009245">
    <property type="term" value="P:lipid A biosynthetic process"/>
    <property type="evidence" value="ECO:0007669"/>
    <property type="project" value="UniProtKB-UniRule"/>
</dbReference>
<dbReference type="PANTHER" id="PTHR30372:SF4">
    <property type="entry name" value="LIPID-A-DISACCHARIDE SYNTHASE, MITOCHONDRIAL-RELATED"/>
    <property type="match status" value="1"/>
</dbReference>
<comment type="catalytic activity">
    <reaction evidence="9">
        <text>a lipid X + a UDP-2-N,3-O-bis[(3R)-3-hydroxyacyl]-alpha-D-glucosamine = a lipid A disaccharide + UDP + H(+)</text>
        <dbReference type="Rhea" id="RHEA:67828"/>
        <dbReference type="ChEBI" id="CHEBI:15378"/>
        <dbReference type="ChEBI" id="CHEBI:58223"/>
        <dbReference type="ChEBI" id="CHEBI:137748"/>
        <dbReference type="ChEBI" id="CHEBI:176338"/>
        <dbReference type="ChEBI" id="CHEBI:176343"/>
        <dbReference type="EC" id="2.4.1.182"/>
    </reaction>
</comment>
<evidence type="ECO:0000256" key="6">
    <source>
        <dbReference type="ARBA" id="ARBA00022676"/>
    </source>
</evidence>
<dbReference type="Gene3D" id="3.40.50.2000">
    <property type="entry name" value="Glycogen Phosphorylase B"/>
    <property type="match status" value="1"/>
</dbReference>
<dbReference type="AlphaFoldDB" id="C0QEK2"/>
<evidence type="ECO:0000256" key="4">
    <source>
        <dbReference type="ARBA" id="ARBA00022516"/>
    </source>
</evidence>
<evidence type="ECO:0000256" key="10">
    <source>
        <dbReference type="NCBIfam" id="TIGR00215"/>
    </source>
</evidence>
<gene>
    <name evidence="11" type="primary">lpxB</name>
    <name evidence="11" type="ordered locus">HRM2_22460</name>
</gene>
<keyword evidence="4" id="KW-0444">Lipid biosynthesis</keyword>
<protein>
    <recommendedName>
        <fullName evidence="3 10">Lipid-A-disaccharide synthase</fullName>
        <ecNumber evidence="2 10">2.4.1.182</ecNumber>
    </recommendedName>
</protein>
<dbReference type="OrthoDB" id="9801642at2"/>
<dbReference type="GO" id="GO:0008915">
    <property type="term" value="F:lipid-A-disaccharide synthase activity"/>
    <property type="evidence" value="ECO:0007669"/>
    <property type="project" value="UniProtKB-UniRule"/>
</dbReference>
<dbReference type="STRING" id="177437.HRM2_22460"/>
<dbReference type="KEGG" id="dat:HRM2_22460"/>
<dbReference type="Proteomes" id="UP000000442">
    <property type="component" value="Chromosome"/>
</dbReference>
<evidence type="ECO:0000256" key="2">
    <source>
        <dbReference type="ARBA" id="ARBA00012687"/>
    </source>
</evidence>
<dbReference type="PANTHER" id="PTHR30372">
    <property type="entry name" value="LIPID-A-DISACCHARIDE SYNTHASE"/>
    <property type="match status" value="1"/>
</dbReference>
<keyword evidence="12" id="KW-1185">Reference proteome</keyword>
<proteinExistence type="predicted"/>
<keyword evidence="5" id="KW-0441">Lipid A biosynthesis</keyword>
<evidence type="ECO:0000313" key="11">
    <source>
        <dbReference type="EMBL" id="ACN15344.1"/>
    </source>
</evidence>
<evidence type="ECO:0000256" key="5">
    <source>
        <dbReference type="ARBA" id="ARBA00022556"/>
    </source>
</evidence>
<dbReference type="CAZy" id="GT19">
    <property type="family name" value="Glycosyltransferase Family 19"/>
</dbReference>
<evidence type="ECO:0000256" key="8">
    <source>
        <dbReference type="ARBA" id="ARBA00023098"/>
    </source>
</evidence>
<dbReference type="EMBL" id="CP001087">
    <property type="protein sequence ID" value="ACN15344.1"/>
    <property type="molecule type" value="Genomic_DNA"/>
</dbReference>
<dbReference type="GO" id="GO:0005543">
    <property type="term" value="F:phospholipid binding"/>
    <property type="evidence" value="ECO:0007669"/>
    <property type="project" value="TreeGrafter"/>
</dbReference>
<evidence type="ECO:0000256" key="3">
    <source>
        <dbReference type="ARBA" id="ARBA00020902"/>
    </source>
</evidence>
<dbReference type="Pfam" id="PF02684">
    <property type="entry name" value="LpxB"/>
    <property type="match status" value="1"/>
</dbReference>
<dbReference type="NCBIfam" id="TIGR00215">
    <property type="entry name" value="lpxB"/>
    <property type="match status" value="1"/>
</dbReference>
<dbReference type="RefSeq" id="WP_015904113.1">
    <property type="nucleotide sequence ID" value="NC_012108.1"/>
</dbReference>
<keyword evidence="6 11" id="KW-0328">Glycosyltransferase</keyword>
<dbReference type="eggNOG" id="COG0763">
    <property type="taxonomic scope" value="Bacteria"/>
</dbReference>
<dbReference type="SUPFAM" id="SSF53756">
    <property type="entry name" value="UDP-Glycosyltransferase/glycogen phosphorylase"/>
    <property type="match status" value="1"/>
</dbReference>
<accession>C0QEK2</accession>
<dbReference type="GO" id="GO:0016020">
    <property type="term" value="C:membrane"/>
    <property type="evidence" value="ECO:0007669"/>
    <property type="project" value="GOC"/>
</dbReference>
<organism evidence="11 12">
    <name type="scientific">Desulforapulum autotrophicum (strain ATCC 43914 / DSM 3382 / VKM B-1955 / HRM2)</name>
    <name type="common">Desulfobacterium autotrophicum</name>
    <dbReference type="NCBI Taxonomy" id="177437"/>
    <lineage>
        <taxon>Bacteria</taxon>
        <taxon>Pseudomonadati</taxon>
        <taxon>Thermodesulfobacteriota</taxon>
        <taxon>Desulfobacteria</taxon>
        <taxon>Desulfobacterales</taxon>
        <taxon>Desulfobacteraceae</taxon>
        <taxon>Desulforapulum</taxon>
    </lineage>
</organism>
<dbReference type="HOGENOM" id="CLU_036577_3_1_7"/>
<comment type="function">
    <text evidence="1">Condensation of UDP-2,3-diacylglucosamine and 2,3-diacylglucosamine-1-phosphate to form lipid A disaccharide, a precursor of lipid A, a phosphorylated glycolipid that anchors the lipopolysaccharide to the outer membrane of the cell.</text>
</comment>
<reference evidence="11 12" key="1">
    <citation type="journal article" date="2009" name="Environ. Microbiol.">
        <title>Genome sequence of Desulfobacterium autotrophicum HRM2, a marine sulfate reducer oxidizing organic carbon completely to carbon dioxide.</title>
        <authorList>
            <person name="Strittmatter A.W."/>
            <person name="Liesegang H."/>
            <person name="Rabus R."/>
            <person name="Decker I."/>
            <person name="Amann J."/>
            <person name="Andres S."/>
            <person name="Henne A."/>
            <person name="Fricke W.F."/>
            <person name="Martinez-Arias R."/>
            <person name="Bartels D."/>
            <person name="Goesmann A."/>
            <person name="Krause L."/>
            <person name="Puehler A."/>
            <person name="Klenk H.P."/>
            <person name="Richter M."/>
            <person name="Schuler M."/>
            <person name="Gloeckner F.O."/>
            <person name="Meyerdierks A."/>
            <person name="Gottschalk G."/>
            <person name="Amann R."/>
        </authorList>
    </citation>
    <scope>NUCLEOTIDE SEQUENCE [LARGE SCALE GENOMIC DNA]</scope>
    <source>
        <strain evidence="12">ATCC 43914 / DSM 3382 / HRM2</strain>
    </source>
</reference>
<keyword evidence="7 11" id="KW-0808">Transferase</keyword>
<dbReference type="EC" id="2.4.1.182" evidence="2 10"/>
<dbReference type="InterPro" id="IPR003835">
    <property type="entry name" value="Glyco_trans_19"/>
</dbReference>
<sequence length="396" mass="43911">MTQDVGPEPRPFHVMILAGEPSGDLHGANLVRSMKRLDPSLSINGIGGDLMAAQGMELFFHIRSLSVMGVTEVIRQFKVINRAFNRFRQRVRTTKPDLVILIDYPGFNLRAAAFAKKNGVPVLYYITPKVWAWKKSRLRTMRRVVDHAALIFPFELPLFKQAGIASTFVGHPLLDCYPETTARQIPLDDAPFVVGLLPGSRENEISALLAPMVQAALLIRKQDKKVRFLVSLAATVDPGRILETIDTCNKKFPGQQPLFGAVKGPCQTLFDQCDLLIAASGTVTLEAAICGVPMIIVYHLSRVSYFIARIFVRIKHVGLANIIANEQIVPELLQDDATAENIARTALTLLNRQTLGHMRTRLLMVRKRLGGQGAAYRTARLALELLRSRNLSGNKS</sequence>
<keyword evidence="8" id="KW-0443">Lipid metabolism</keyword>
<evidence type="ECO:0000256" key="9">
    <source>
        <dbReference type="ARBA" id="ARBA00048975"/>
    </source>
</evidence>
<evidence type="ECO:0000256" key="1">
    <source>
        <dbReference type="ARBA" id="ARBA00002056"/>
    </source>
</evidence>
<evidence type="ECO:0000313" key="12">
    <source>
        <dbReference type="Proteomes" id="UP000000442"/>
    </source>
</evidence>
<name>C0QEK2_DESAH</name>